<dbReference type="STRING" id="1017273.SAMN05443094_105105"/>
<keyword evidence="1" id="KW-0472">Membrane</keyword>
<keyword evidence="1" id="KW-1133">Transmembrane helix</keyword>
<evidence type="ECO:0000313" key="2">
    <source>
        <dbReference type="EMBL" id="SIR07859.1"/>
    </source>
</evidence>
<protein>
    <submittedName>
        <fullName evidence="2">Uncharacterized protein</fullName>
    </submittedName>
</protein>
<proteinExistence type="predicted"/>
<name>A0A1N6Y068_9BACI</name>
<dbReference type="AlphaFoldDB" id="A0A1N6Y068"/>
<feature type="transmembrane region" description="Helical" evidence="1">
    <location>
        <begin position="68"/>
        <end position="88"/>
    </location>
</feature>
<feature type="transmembrane region" description="Helical" evidence="1">
    <location>
        <begin position="40"/>
        <end position="61"/>
    </location>
</feature>
<accession>A0A1N6Y068</accession>
<organism evidence="2 3">
    <name type="scientific">Domibacillus enclensis</name>
    <dbReference type="NCBI Taxonomy" id="1017273"/>
    <lineage>
        <taxon>Bacteria</taxon>
        <taxon>Bacillati</taxon>
        <taxon>Bacillota</taxon>
        <taxon>Bacilli</taxon>
        <taxon>Bacillales</taxon>
        <taxon>Bacillaceae</taxon>
        <taxon>Domibacillus</taxon>
    </lineage>
</organism>
<gene>
    <name evidence="2" type="ORF">SAMN05443094_105105</name>
</gene>
<dbReference type="EMBL" id="FTLX01000005">
    <property type="protein sequence ID" value="SIR07859.1"/>
    <property type="molecule type" value="Genomic_DNA"/>
</dbReference>
<evidence type="ECO:0000313" key="3">
    <source>
        <dbReference type="Proteomes" id="UP000186385"/>
    </source>
</evidence>
<evidence type="ECO:0000256" key="1">
    <source>
        <dbReference type="SAM" id="Phobius"/>
    </source>
</evidence>
<sequence>MKRVSISLLVLSGIVSFLFWIGNQMTPAPGTSSGNGNPAILLFLLLVPLFLVIVFHWVHLLKVYMVPAAWLIIGILVIAGHHILAFLYQYHRLEEYRNVIRQAIMDRGGVVEENYVQAITTGMSIHINNQFFNVNTFFMFLTASLLFAVLYVLLDVGDERKRSSAA</sequence>
<dbReference type="Proteomes" id="UP000186385">
    <property type="component" value="Unassembled WGS sequence"/>
</dbReference>
<reference evidence="2 3" key="1">
    <citation type="submission" date="2017-01" db="EMBL/GenBank/DDBJ databases">
        <authorList>
            <person name="Mah S.A."/>
            <person name="Swanson W.J."/>
            <person name="Moy G.W."/>
            <person name="Vacquier V.D."/>
        </authorList>
    </citation>
    <scope>NUCLEOTIDE SEQUENCE [LARGE SCALE GENOMIC DNA]</scope>
    <source>
        <strain evidence="2 3">NIO-1016</strain>
    </source>
</reference>
<feature type="transmembrane region" description="Helical" evidence="1">
    <location>
        <begin position="137"/>
        <end position="154"/>
    </location>
</feature>
<keyword evidence="1" id="KW-0812">Transmembrane</keyword>